<proteinExistence type="predicted"/>
<sequence>MDPPTSHLLFVQLCCGGQAGLAAGLGLVGPLEQVQLHLGWCPLRHGSAADEQAVALASVAPPGAVWCDYFPPLAGFYITACLQHGGRRIDRPLSSWMKMLSGATQGPQ</sequence>
<keyword evidence="2" id="KW-1185">Reference proteome</keyword>
<reference evidence="1" key="1">
    <citation type="journal article" date="2022" name="bioRxiv">
        <title>Sequencing and chromosome-scale assembly of the giantPleurodeles waltlgenome.</title>
        <authorList>
            <person name="Brown T."/>
            <person name="Elewa A."/>
            <person name="Iarovenko S."/>
            <person name="Subramanian E."/>
            <person name="Araus A.J."/>
            <person name="Petzold A."/>
            <person name="Susuki M."/>
            <person name="Suzuki K.-i.T."/>
            <person name="Hayashi T."/>
            <person name="Toyoda A."/>
            <person name="Oliveira C."/>
            <person name="Osipova E."/>
            <person name="Leigh N.D."/>
            <person name="Simon A."/>
            <person name="Yun M.H."/>
        </authorList>
    </citation>
    <scope>NUCLEOTIDE SEQUENCE</scope>
    <source>
        <strain evidence="1">20211129_DDA</strain>
        <tissue evidence="1">Liver</tissue>
    </source>
</reference>
<dbReference type="AlphaFoldDB" id="A0AAV7SMY1"/>
<dbReference type="Proteomes" id="UP001066276">
    <property type="component" value="Chromosome 4_2"/>
</dbReference>
<organism evidence="1 2">
    <name type="scientific">Pleurodeles waltl</name>
    <name type="common">Iberian ribbed newt</name>
    <dbReference type="NCBI Taxonomy" id="8319"/>
    <lineage>
        <taxon>Eukaryota</taxon>
        <taxon>Metazoa</taxon>
        <taxon>Chordata</taxon>
        <taxon>Craniata</taxon>
        <taxon>Vertebrata</taxon>
        <taxon>Euteleostomi</taxon>
        <taxon>Amphibia</taxon>
        <taxon>Batrachia</taxon>
        <taxon>Caudata</taxon>
        <taxon>Salamandroidea</taxon>
        <taxon>Salamandridae</taxon>
        <taxon>Pleurodelinae</taxon>
        <taxon>Pleurodeles</taxon>
    </lineage>
</organism>
<name>A0AAV7SMY1_PLEWA</name>
<evidence type="ECO:0000313" key="2">
    <source>
        <dbReference type="Proteomes" id="UP001066276"/>
    </source>
</evidence>
<protein>
    <submittedName>
        <fullName evidence="1">Uncharacterized protein</fullName>
    </submittedName>
</protein>
<gene>
    <name evidence="1" type="ORF">NDU88_005879</name>
</gene>
<dbReference type="EMBL" id="JANPWB010000008">
    <property type="protein sequence ID" value="KAJ1165451.1"/>
    <property type="molecule type" value="Genomic_DNA"/>
</dbReference>
<evidence type="ECO:0000313" key="1">
    <source>
        <dbReference type="EMBL" id="KAJ1165451.1"/>
    </source>
</evidence>
<accession>A0AAV7SMY1</accession>
<comment type="caution">
    <text evidence="1">The sequence shown here is derived from an EMBL/GenBank/DDBJ whole genome shotgun (WGS) entry which is preliminary data.</text>
</comment>